<dbReference type="PROSITE" id="PS51483">
    <property type="entry name" value="B5"/>
    <property type="match status" value="1"/>
</dbReference>
<evidence type="ECO:0000256" key="12">
    <source>
        <dbReference type="ARBA" id="ARBA00022840"/>
    </source>
</evidence>
<accession>A0A3B0VMS2</accession>
<keyword evidence="16 22" id="KW-0030">Aminoacyl-tRNA synthetase</keyword>
<dbReference type="InterPro" id="IPR045864">
    <property type="entry name" value="aa-tRNA-synth_II/BPL/LPL"/>
</dbReference>
<keyword evidence="12" id="KW-0067">ATP-binding</keyword>
<keyword evidence="10" id="KW-0479">Metal-binding</keyword>
<dbReference type="Pfam" id="PF03147">
    <property type="entry name" value="FDX-ACB"/>
    <property type="match status" value="1"/>
</dbReference>
<dbReference type="Pfam" id="PF03483">
    <property type="entry name" value="B3_4"/>
    <property type="match status" value="1"/>
</dbReference>
<evidence type="ECO:0000259" key="19">
    <source>
        <dbReference type="PROSITE" id="PS50886"/>
    </source>
</evidence>
<dbReference type="EC" id="6.1.1.20" evidence="5"/>
<evidence type="ECO:0000256" key="16">
    <source>
        <dbReference type="ARBA" id="ARBA00023146"/>
    </source>
</evidence>
<keyword evidence="14" id="KW-0694">RNA-binding</keyword>
<dbReference type="Gene3D" id="3.30.70.380">
    <property type="entry name" value="Ferrodoxin-fold anticodon-binding domain"/>
    <property type="match status" value="1"/>
</dbReference>
<comment type="subunit">
    <text evidence="4">Tetramer of two alpha and two beta subunits.</text>
</comment>
<dbReference type="AlphaFoldDB" id="A0A3B0VMS2"/>
<dbReference type="PROSITE" id="PS51447">
    <property type="entry name" value="FDX_ACB"/>
    <property type="match status" value="1"/>
</dbReference>
<dbReference type="PANTHER" id="PTHR10947">
    <property type="entry name" value="PHENYLALANYL-TRNA SYNTHETASE BETA CHAIN AND LEUCINE-RICH REPEAT-CONTAINING PROTEIN 47"/>
    <property type="match status" value="1"/>
</dbReference>
<dbReference type="InterPro" id="IPR005147">
    <property type="entry name" value="tRNA_synthase_B5-dom"/>
</dbReference>
<dbReference type="GO" id="GO:0006432">
    <property type="term" value="P:phenylalanyl-tRNA aminoacylation"/>
    <property type="evidence" value="ECO:0007669"/>
    <property type="project" value="InterPro"/>
</dbReference>
<proteinExistence type="inferred from homology"/>
<dbReference type="SUPFAM" id="SSF56037">
    <property type="entry name" value="PheT/TilS domain"/>
    <property type="match status" value="1"/>
</dbReference>
<evidence type="ECO:0000256" key="11">
    <source>
        <dbReference type="ARBA" id="ARBA00022741"/>
    </source>
</evidence>
<dbReference type="PROSITE" id="PS50886">
    <property type="entry name" value="TRBD"/>
    <property type="match status" value="1"/>
</dbReference>
<evidence type="ECO:0000256" key="18">
    <source>
        <dbReference type="ARBA" id="ARBA00049255"/>
    </source>
</evidence>
<dbReference type="InterPro" id="IPR045060">
    <property type="entry name" value="Phe-tRNA-ligase_IIc_bsu"/>
</dbReference>
<evidence type="ECO:0000259" key="21">
    <source>
        <dbReference type="PROSITE" id="PS51483"/>
    </source>
</evidence>
<evidence type="ECO:0000256" key="3">
    <source>
        <dbReference type="ARBA" id="ARBA00008653"/>
    </source>
</evidence>
<dbReference type="SMART" id="SM00896">
    <property type="entry name" value="FDX-ACB"/>
    <property type="match status" value="1"/>
</dbReference>
<dbReference type="EMBL" id="UOEY01000136">
    <property type="protein sequence ID" value="VAW41780.1"/>
    <property type="molecule type" value="Genomic_DNA"/>
</dbReference>
<dbReference type="GO" id="GO:0004826">
    <property type="term" value="F:phenylalanine-tRNA ligase activity"/>
    <property type="evidence" value="ECO:0007669"/>
    <property type="project" value="UniProtKB-EC"/>
</dbReference>
<dbReference type="NCBIfam" id="TIGR00472">
    <property type="entry name" value="pheT_bact"/>
    <property type="match status" value="1"/>
</dbReference>
<organism evidence="22">
    <name type="scientific">hydrothermal vent metagenome</name>
    <dbReference type="NCBI Taxonomy" id="652676"/>
    <lineage>
        <taxon>unclassified sequences</taxon>
        <taxon>metagenomes</taxon>
        <taxon>ecological metagenomes</taxon>
    </lineage>
</organism>
<comment type="similarity">
    <text evidence="3">Belongs to the phenylalanyl-tRNA synthetase beta subunit family. Type 1 subfamily.</text>
</comment>
<evidence type="ECO:0000256" key="15">
    <source>
        <dbReference type="ARBA" id="ARBA00022917"/>
    </source>
</evidence>
<dbReference type="Pfam" id="PF17759">
    <property type="entry name" value="tRNA_synthFbeta"/>
    <property type="match status" value="1"/>
</dbReference>
<dbReference type="SUPFAM" id="SSF46955">
    <property type="entry name" value="Putative DNA-binding domain"/>
    <property type="match status" value="1"/>
</dbReference>
<dbReference type="GO" id="GO:0005524">
    <property type="term" value="F:ATP binding"/>
    <property type="evidence" value="ECO:0007669"/>
    <property type="project" value="UniProtKB-KW"/>
</dbReference>
<dbReference type="SMART" id="SM00873">
    <property type="entry name" value="B3_4"/>
    <property type="match status" value="1"/>
</dbReference>
<evidence type="ECO:0000256" key="14">
    <source>
        <dbReference type="ARBA" id="ARBA00022884"/>
    </source>
</evidence>
<evidence type="ECO:0000256" key="17">
    <source>
        <dbReference type="ARBA" id="ARBA00033189"/>
    </source>
</evidence>
<dbReference type="GO" id="GO:0000287">
    <property type="term" value="F:magnesium ion binding"/>
    <property type="evidence" value="ECO:0007669"/>
    <property type="project" value="InterPro"/>
</dbReference>
<evidence type="ECO:0000256" key="13">
    <source>
        <dbReference type="ARBA" id="ARBA00022842"/>
    </source>
</evidence>
<keyword evidence="13" id="KW-0460">Magnesium</keyword>
<evidence type="ECO:0000256" key="8">
    <source>
        <dbReference type="ARBA" id="ARBA00022555"/>
    </source>
</evidence>
<gene>
    <name evidence="22" type="ORF">MNBD_DELTA04-1748</name>
</gene>
<dbReference type="GO" id="GO:0000049">
    <property type="term" value="F:tRNA binding"/>
    <property type="evidence" value="ECO:0007669"/>
    <property type="project" value="UniProtKB-KW"/>
</dbReference>
<dbReference type="Pfam" id="PF01588">
    <property type="entry name" value="tRNA_bind"/>
    <property type="match status" value="1"/>
</dbReference>
<name>A0A3B0VMS2_9ZZZZ</name>
<evidence type="ECO:0000256" key="10">
    <source>
        <dbReference type="ARBA" id="ARBA00022723"/>
    </source>
</evidence>
<feature type="domain" description="B5" evidence="21">
    <location>
        <begin position="404"/>
        <end position="480"/>
    </location>
</feature>
<dbReference type="Gene3D" id="2.40.50.140">
    <property type="entry name" value="Nucleic acid-binding proteins"/>
    <property type="match status" value="1"/>
</dbReference>
<keyword evidence="11" id="KW-0547">Nucleotide-binding</keyword>
<sequence length="825" mass="90699">MKFTLKWLGEYVSIGDLSPEQLADRLTMLGLEVEAVRDLSQGLEGILTAKIVEVRPHPDADRLTLCTVEVGDDVVPVVCGAPNVRVGLVTAIALPGVTMPGGLRIKKARLRGRESRGMLCSGKELGISSDDSGILELDEHVASGVALVKELGLDDIMVEIDLTPNRPDCASVIGIAREVAALTGSPLQRPVDRGDLPVLDGRNIDFSAEIREPELCSRYAARKLTGVTIGPSPGWLQQRLLAVGMRPINNLVDITNFVMLEYGQPLHAFDFKKLAGGRIVVRCPAADEKTLTTLDGSERTLEPEMLLICDQERPVAVAGIMGGLDSEVTGETTEVLLESACFDPVAIRKAARRLNLSSESSYRFERGVDPGGVDCALQRAVNLIEELAGGKAVVGGVDEYPGRRDLLTLPLRTTRVCDLLGMELDSRRMAAYLQSIEFGIASEEDEALQVVVPSFRVDIEREIDLVEEIARLAGYNEIPTTLPLIRMDYPQRDPLRALRQDVSAILLAQGFSEAINYSFVSEKQLDILGISGDDERLRCTRLLNPLTEDQAVMRTMLLPGLLENIKRNINFQQTDIRLFEIGKIFLQHSSDTQPEEKLQLCAVMSGQRYPGAVPLYFSGRQADIFDIKGVAQSLLATLRIIGGSGEISFVAAAEKAQPYSQEGLSLLIMDGERVIGGLGRLDRGKGRDFGIKQDVFFLELDLETLCHMSRAAKAFKSLPRYPSVKRDIALLVPEQVAAGDLLQAILEQNVEHVERAELFDVYRGKPIEKGMKSVALSVTYRSLEQTLADETVDRFHKEIVHSLMSRFGGRYRGGQEINEEEKRNS</sequence>
<dbReference type="NCBIfam" id="NF045760">
    <property type="entry name" value="YtpR"/>
    <property type="match status" value="1"/>
</dbReference>
<dbReference type="FunFam" id="3.50.40.10:FF:000001">
    <property type="entry name" value="Phenylalanine--tRNA ligase beta subunit"/>
    <property type="match status" value="1"/>
</dbReference>
<dbReference type="InterPro" id="IPR012340">
    <property type="entry name" value="NA-bd_OB-fold"/>
</dbReference>
<evidence type="ECO:0000256" key="4">
    <source>
        <dbReference type="ARBA" id="ARBA00011209"/>
    </source>
</evidence>
<evidence type="ECO:0000256" key="6">
    <source>
        <dbReference type="ARBA" id="ARBA00017032"/>
    </source>
</evidence>
<keyword evidence="7" id="KW-0963">Cytoplasm</keyword>
<dbReference type="InterPro" id="IPR005146">
    <property type="entry name" value="B3/B4_tRNA-bd"/>
</dbReference>
<dbReference type="InterPro" id="IPR036690">
    <property type="entry name" value="Fdx_antiC-bd_sf"/>
</dbReference>
<evidence type="ECO:0000256" key="9">
    <source>
        <dbReference type="ARBA" id="ARBA00022598"/>
    </source>
</evidence>
<dbReference type="SUPFAM" id="SSF55681">
    <property type="entry name" value="Class II aaRS and biotin synthetases"/>
    <property type="match status" value="1"/>
</dbReference>
<evidence type="ECO:0000256" key="2">
    <source>
        <dbReference type="ARBA" id="ARBA00004496"/>
    </source>
</evidence>
<dbReference type="SUPFAM" id="SSF54991">
    <property type="entry name" value="Anticodon-binding domain of PheRS"/>
    <property type="match status" value="1"/>
</dbReference>
<feature type="domain" description="FDX-ACB" evidence="20">
    <location>
        <begin position="719"/>
        <end position="812"/>
    </location>
</feature>
<dbReference type="InterPro" id="IPR020825">
    <property type="entry name" value="Phe-tRNA_synthase-like_B3/B4"/>
</dbReference>
<evidence type="ECO:0000256" key="5">
    <source>
        <dbReference type="ARBA" id="ARBA00012814"/>
    </source>
</evidence>
<keyword evidence="15" id="KW-0648">Protein biosynthesis</keyword>
<dbReference type="CDD" id="cd02796">
    <property type="entry name" value="tRNA_bind_bactPheRS"/>
    <property type="match status" value="1"/>
</dbReference>
<dbReference type="InterPro" id="IPR004532">
    <property type="entry name" value="Phe-tRNA-ligase_IIc_bsu_bact"/>
</dbReference>
<dbReference type="InterPro" id="IPR009061">
    <property type="entry name" value="DNA-bd_dom_put_sf"/>
</dbReference>
<dbReference type="Gene3D" id="3.30.930.10">
    <property type="entry name" value="Bira Bifunctional Protein, Domain 2"/>
    <property type="match status" value="1"/>
</dbReference>
<dbReference type="HAMAP" id="MF_00283">
    <property type="entry name" value="Phe_tRNA_synth_beta1"/>
    <property type="match status" value="1"/>
</dbReference>
<dbReference type="PANTHER" id="PTHR10947:SF0">
    <property type="entry name" value="PHENYLALANINE--TRNA LIGASE BETA SUBUNIT"/>
    <property type="match status" value="1"/>
</dbReference>
<dbReference type="Gene3D" id="3.30.56.10">
    <property type="match status" value="2"/>
</dbReference>
<dbReference type="CDD" id="cd00769">
    <property type="entry name" value="PheRS_beta_core"/>
    <property type="match status" value="1"/>
</dbReference>
<dbReference type="InterPro" id="IPR033714">
    <property type="entry name" value="tRNA_bind_bactPheRS"/>
</dbReference>
<dbReference type="InterPro" id="IPR005121">
    <property type="entry name" value="Fdx_antiC-bd"/>
</dbReference>
<feature type="domain" description="TRNA-binding" evidence="19">
    <location>
        <begin position="40"/>
        <end position="148"/>
    </location>
</feature>
<keyword evidence="8" id="KW-0820">tRNA-binding</keyword>
<protein>
    <recommendedName>
        <fullName evidence="6">Phenylalanine--tRNA ligase beta subunit</fullName>
        <ecNumber evidence="5">6.1.1.20</ecNumber>
    </recommendedName>
    <alternativeName>
        <fullName evidence="17">Phenylalanyl-tRNA synthetase beta subunit</fullName>
    </alternativeName>
</protein>
<dbReference type="InterPro" id="IPR002547">
    <property type="entry name" value="tRNA-bd_dom"/>
</dbReference>
<comment type="catalytic activity">
    <reaction evidence="18">
        <text>tRNA(Phe) + L-phenylalanine + ATP = L-phenylalanyl-tRNA(Phe) + AMP + diphosphate + H(+)</text>
        <dbReference type="Rhea" id="RHEA:19413"/>
        <dbReference type="Rhea" id="RHEA-COMP:9668"/>
        <dbReference type="Rhea" id="RHEA-COMP:9699"/>
        <dbReference type="ChEBI" id="CHEBI:15378"/>
        <dbReference type="ChEBI" id="CHEBI:30616"/>
        <dbReference type="ChEBI" id="CHEBI:33019"/>
        <dbReference type="ChEBI" id="CHEBI:58095"/>
        <dbReference type="ChEBI" id="CHEBI:78442"/>
        <dbReference type="ChEBI" id="CHEBI:78531"/>
        <dbReference type="ChEBI" id="CHEBI:456215"/>
        <dbReference type="EC" id="6.1.1.20"/>
    </reaction>
</comment>
<dbReference type="SMART" id="SM00874">
    <property type="entry name" value="B5"/>
    <property type="match status" value="1"/>
</dbReference>
<dbReference type="SUPFAM" id="SSF50249">
    <property type="entry name" value="Nucleic acid-binding proteins"/>
    <property type="match status" value="1"/>
</dbReference>
<evidence type="ECO:0000256" key="1">
    <source>
        <dbReference type="ARBA" id="ARBA00001946"/>
    </source>
</evidence>
<dbReference type="FunFam" id="2.40.50.140:FF:000045">
    <property type="entry name" value="Phenylalanine--tRNA ligase beta subunit"/>
    <property type="match status" value="1"/>
</dbReference>
<dbReference type="FunFam" id="3.30.70.380:FF:000001">
    <property type="entry name" value="Phenylalanine--tRNA ligase beta subunit"/>
    <property type="match status" value="1"/>
</dbReference>
<comment type="cofactor">
    <cofactor evidence="1">
        <name>Mg(2+)</name>
        <dbReference type="ChEBI" id="CHEBI:18420"/>
    </cofactor>
</comment>
<dbReference type="Pfam" id="PF03484">
    <property type="entry name" value="B5"/>
    <property type="match status" value="1"/>
</dbReference>
<reference evidence="22" key="1">
    <citation type="submission" date="2018-06" db="EMBL/GenBank/DDBJ databases">
        <authorList>
            <person name="Zhirakovskaya E."/>
        </authorList>
    </citation>
    <scope>NUCLEOTIDE SEQUENCE</scope>
</reference>
<evidence type="ECO:0000259" key="20">
    <source>
        <dbReference type="PROSITE" id="PS51447"/>
    </source>
</evidence>
<comment type="subcellular location">
    <subcellularLocation>
        <location evidence="2">Cytoplasm</location>
    </subcellularLocation>
</comment>
<dbReference type="Gene3D" id="3.50.40.10">
    <property type="entry name" value="Phenylalanyl-trna Synthetase, Chain B, domain 3"/>
    <property type="match status" value="1"/>
</dbReference>
<keyword evidence="9 22" id="KW-0436">Ligase</keyword>
<evidence type="ECO:0000313" key="22">
    <source>
        <dbReference type="EMBL" id="VAW41780.1"/>
    </source>
</evidence>
<evidence type="ECO:0000256" key="7">
    <source>
        <dbReference type="ARBA" id="ARBA00022490"/>
    </source>
</evidence>
<dbReference type="GO" id="GO:0009328">
    <property type="term" value="C:phenylalanine-tRNA ligase complex"/>
    <property type="evidence" value="ECO:0007669"/>
    <property type="project" value="TreeGrafter"/>
</dbReference>
<dbReference type="InterPro" id="IPR041616">
    <property type="entry name" value="PheRS_beta_core"/>
</dbReference>